<feature type="transmembrane region" description="Helical" evidence="1">
    <location>
        <begin position="65"/>
        <end position="86"/>
    </location>
</feature>
<dbReference type="Pfam" id="PF02592">
    <property type="entry name" value="Vut_1"/>
    <property type="match status" value="1"/>
</dbReference>
<dbReference type="NCBIfam" id="TIGR00697">
    <property type="entry name" value="queuosine precursor transporter"/>
    <property type="match status" value="1"/>
</dbReference>
<evidence type="ECO:0000256" key="1">
    <source>
        <dbReference type="HAMAP-Rule" id="MF_02088"/>
    </source>
</evidence>
<dbReference type="HAMAP" id="MF_02088">
    <property type="entry name" value="Q_prec_transport"/>
    <property type="match status" value="1"/>
</dbReference>
<organism evidence="2 3">
    <name type="scientific">Fervidobacterium islandicum</name>
    <dbReference type="NCBI Taxonomy" id="2423"/>
    <lineage>
        <taxon>Bacteria</taxon>
        <taxon>Thermotogati</taxon>
        <taxon>Thermotogota</taxon>
        <taxon>Thermotogae</taxon>
        <taxon>Thermotogales</taxon>
        <taxon>Fervidobacteriaceae</taxon>
        <taxon>Fervidobacterium</taxon>
    </lineage>
</organism>
<keyword evidence="1" id="KW-0812">Transmembrane</keyword>
<dbReference type="PANTHER" id="PTHR34300:SF2">
    <property type="entry name" value="QUEUOSINE PRECURSOR TRANSPORTER-RELATED"/>
    <property type="match status" value="1"/>
</dbReference>
<keyword evidence="1" id="KW-1003">Cell membrane</keyword>
<reference evidence="2 3" key="1">
    <citation type="journal article" date="2015" name="Stand. Genomic Sci.">
        <title>Genome sequence of a native-feather degrading extremely thermophilic Eubacterium, Fervidobacterium islandicum AW-1.</title>
        <authorList>
            <person name="Lee Y.J."/>
            <person name="Jeong H."/>
            <person name="Park G.S."/>
            <person name="Kwak Y."/>
            <person name="Lee S.J."/>
            <person name="Lee S.J."/>
            <person name="Park M.K."/>
            <person name="Kim J.Y."/>
            <person name="Kang H.K."/>
            <person name="Shin J.H."/>
            <person name="Lee D.W."/>
        </authorList>
    </citation>
    <scope>NUCLEOTIDE SEQUENCE [LARGE SCALE GENOMIC DNA]</scope>
    <source>
        <strain evidence="2 3">AW-1</strain>
    </source>
</reference>
<sequence>MDRREKNAMILTTLFITGIVISNVIAAKVVKLGVFLFPSSIVSYTFTFIIANMMSDVVGKERSKFLVFMGFLAQATASGLILLGLFLPSASIERGEAYRLLLGINWRFTLASLAAYGTSQLMNYYIFNSKFFRKASVANLASVLIAQFFDTLIFTIVAFVGVYNQLFNMVLSQYVVKIIIVLVTNPIFLLTKKLKGE</sequence>
<keyword evidence="3" id="KW-1185">Reference proteome</keyword>
<dbReference type="InterPro" id="IPR003744">
    <property type="entry name" value="YhhQ"/>
</dbReference>
<dbReference type="EMBL" id="CP014334">
    <property type="protein sequence ID" value="AMW33285.1"/>
    <property type="molecule type" value="Genomic_DNA"/>
</dbReference>
<dbReference type="GO" id="GO:0022857">
    <property type="term" value="F:transmembrane transporter activity"/>
    <property type="evidence" value="ECO:0007669"/>
    <property type="project" value="UniProtKB-UniRule"/>
</dbReference>
<accession>A0AAI8CLS6</accession>
<keyword evidence="1" id="KW-0813">Transport</keyword>
<name>A0AAI8CLS6_FERIS</name>
<comment type="similarity">
    <text evidence="1">Belongs to the vitamin uptake transporter (VUT/ECF) (TC 2.A.88) family. Q precursor transporter subfamily.</text>
</comment>
<dbReference type="Proteomes" id="UP000093740">
    <property type="component" value="Chromosome"/>
</dbReference>
<feature type="transmembrane region" description="Helical" evidence="1">
    <location>
        <begin position="174"/>
        <end position="191"/>
    </location>
</feature>
<dbReference type="RefSeq" id="WP_033192251.1">
    <property type="nucleotide sequence ID" value="NZ_CP014334.2"/>
</dbReference>
<feature type="transmembrane region" description="Helical" evidence="1">
    <location>
        <begin position="106"/>
        <end position="127"/>
    </location>
</feature>
<comment type="subcellular location">
    <subcellularLocation>
        <location evidence="1">Cell membrane</location>
        <topology evidence="1">Multi-pass membrane protein</topology>
    </subcellularLocation>
</comment>
<dbReference type="KEGG" id="fia:NA23_08585"/>
<dbReference type="AlphaFoldDB" id="A0AAI8CLS6"/>
<comment type="function">
    <text evidence="1">Involved in the import of queuosine (Q) precursors, required for Q precursor salvage.</text>
</comment>
<dbReference type="GO" id="GO:0005886">
    <property type="term" value="C:plasma membrane"/>
    <property type="evidence" value="ECO:0007669"/>
    <property type="project" value="UniProtKB-SubCell"/>
</dbReference>
<evidence type="ECO:0000313" key="3">
    <source>
        <dbReference type="Proteomes" id="UP000093740"/>
    </source>
</evidence>
<keyword evidence="1" id="KW-1133">Transmembrane helix</keyword>
<proteinExistence type="inferred from homology"/>
<evidence type="ECO:0000313" key="2">
    <source>
        <dbReference type="EMBL" id="AMW33285.1"/>
    </source>
</evidence>
<feature type="transmembrane region" description="Helical" evidence="1">
    <location>
        <begin position="139"/>
        <end position="162"/>
    </location>
</feature>
<feature type="transmembrane region" description="Helical" evidence="1">
    <location>
        <begin position="36"/>
        <end position="53"/>
    </location>
</feature>
<gene>
    <name evidence="2" type="ORF">NA23_08585</name>
</gene>
<dbReference type="PANTHER" id="PTHR34300">
    <property type="entry name" value="QUEUOSINE PRECURSOR TRANSPORTER-RELATED"/>
    <property type="match status" value="1"/>
</dbReference>
<protein>
    <recommendedName>
        <fullName evidence="1">Probable queuosine precursor transporter</fullName>
        <shortName evidence="1">Q precursor transporter</shortName>
    </recommendedName>
</protein>
<keyword evidence="1" id="KW-0472">Membrane</keyword>